<dbReference type="GO" id="GO:0051536">
    <property type="term" value="F:iron-sulfur cluster binding"/>
    <property type="evidence" value="ECO:0007669"/>
    <property type="project" value="InterPro"/>
</dbReference>
<evidence type="ECO:0000259" key="2">
    <source>
        <dbReference type="Pfam" id="PF01266"/>
    </source>
</evidence>
<proteinExistence type="predicted"/>
<feature type="domain" description="FAD dependent oxidoreductase" evidence="2">
    <location>
        <begin position="580"/>
        <end position="930"/>
    </location>
</feature>
<evidence type="ECO:0000313" key="4">
    <source>
        <dbReference type="EMBL" id="TPG59717.1"/>
    </source>
</evidence>
<dbReference type="PRINTS" id="PR00411">
    <property type="entry name" value="PNDRDTASEI"/>
</dbReference>
<feature type="domain" description="FAD/NAD(P)-binding" evidence="3">
    <location>
        <begin position="115"/>
        <end position="416"/>
    </location>
</feature>
<keyword evidence="1" id="KW-0560">Oxidoreductase</keyword>
<dbReference type="InterPro" id="IPR036188">
    <property type="entry name" value="FAD/NAD-bd_sf"/>
</dbReference>
<dbReference type="Pfam" id="PF13510">
    <property type="entry name" value="Fer2_4"/>
    <property type="match status" value="1"/>
</dbReference>
<comment type="caution">
    <text evidence="4">The sequence shown here is derived from an EMBL/GenBank/DDBJ whole genome shotgun (WGS) entry which is preliminary data.</text>
</comment>
<dbReference type="SUPFAM" id="SSF54292">
    <property type="entry name" value="2Fe-2S ferredoxin-like"/>
    <property type="match status" value="1"/>
</dbReference>
<dbReference type="InterPro" id="IPR042204">
    <property type="entry name" value="2Fe-2S-bd_N"/>
</dbReference>
<dbReference type="EMBL" id="RCZP01000003">
    <property type="protein sequence ID" value="TPG59717.1"/>
    <property type="molecule type" value="Genomic_DNA"/>
</dbReference>
<dbReference type="Pfam" id="PF07992">
    <property type="entry name" value="Pyr_redox_2"/>
    <property type="match status" value="1"/>
</dbReference>
<dbReference type="GO" id="GO:0016491">
    <property type="term" value="F:oxidoreductase activity"/>
    <property type="evidence" value="ECO:0007669"/>
    <property type="project" value="UniProtKB-KW"/>
</dbReference>
<keyword evidence="5" id="KW-1185">Reference proteome</keyword>
<evidence type="ECO:0000313" key="5">
    <source>
        <dbReference type="Proteomes" id="UP000317078"/>
    </source>
</evidence>
<protein>
    <submittedName>
        <fullName evidence="4">FAD-dependent oxidoreductase</fullName>
    </submittedName>
</protein>
<name>A0A502GBS3_9PROT</name>
<evidence type="ECO:0000256" key="1">
    <source>
        <dbReference type="ARBA" id="ARBA00023002"/>
    </source>
</evidence>
<dbReference type="Gene3D" id="3.10.20.440">
    <property type="entry name" value="2Fe-2S iron-sulphur cluster binding domain, sarcosine oxidase, alpha subunit, N-terminal domain"/>
    <property type="match status" value="1"/>
</dbReference>
<gene>
    <name evidence="4" type="ORF">EAH89_05645</name>
</gene>
<dbReference type="Gene3D" id="3.50.50.60">
    <property type="entry name" value="FAD/NAD(P)-binding domain"/>
    <property type="match status" value="3"/>
</dbReference>
<dbReference type="InterPro" id="IPR036010">
    <property type="entry name" value="2Fe-2S_ferredoxin-like_sf"/>
</dbReference>
<dbReference type="PANTHER" id="PTHR42949">
    <property type="entry name" value="ANAEROBIC GLYCEROL-3-PHOSPHATE DEHYDROGENASE SUBUNIT B"/>
    <property type="match status" value="1"/>
</dbReference>
<dbReference type="InterPro" id="IPR051691">
    <property type="entry name" value="Metab_Enz_Cyan_OpOx_G3PDH"/>
</dbReference>
<dbReference type="PRINTS" id="PR00368">
    <property type="entry name" value="FADPNR"/>
</dbReference>
<sequence>MRLDTPGFSPLGPALTFRFDGEPVTALPGETVGAALAASGRLALRRTAAGAPRGLYCGMGACWDCAVTIDGRAGERACQVKAAPGLDVRSAPPGTPTPFGFDAAPPAEPEEHRPDLLVVGAGPAGLSTAIEAARAGAVVTVLDERDAAGGQYLKPLAAHAADRPDAQHRRGDALRAEARAAGVRLETGALVWGAFARDEVAALLRGRAALFRPHQLLLAPGAHERPVALPGWTLPGVMTTGALQTLARAGRVSPAPVVVVAGNGPLNLQLACELVEGGARVAAVVEAAPRPGPRAWRDALRMGLAAPDLAWDGTRYLLRLRRAGVPVLWGARVAACEGEGRLERVRVAAPGGERVLEAGALALHHGFVPETGLARALGAAHRAGPSGALETVTDEEGRTDVPGVAAIGDGAAAGGARAALAMGRIAGRAAARALGLDAPARAADRAALDRARAFQAALWRLFRAPPPAAPPDDVIACRCEEVTAGAVRAAGGTAVAARRATRAGMGACGGRFCASTLRDILGPAPGEAGFAAPRAPLRPVPAAAIWHPRPEAARERLYDAPALPRRWTTASPAPVPPDCDVLVVGGGVVGLSTALFLAREGRDVLVAERGEPGLGASTANAGSLHVQLLAYAFGDVGDPGPLAEALALAPPAVALWRELAAAAGETLSIRTEGGLILADTPDALDWLRRKTAFERARGIEAEVIGPAELRDLAPALRPGLAGASWCPAEGQMDPLRGTAALLRLARAAGARVAPGLEVLSLARDGAGYRVGVPGGAFRAGRIVNAAGPHAMAVAQMLGEALPMRLVVQQVIATSPGPPSLRPLVQWARRHLSLKQTDSGQLLIGGGWPGRLDEDGAARLIREAVEGNLWTAGQALPMLSGLRVLRAWASPNIHLDRGPLLGESARNPGLFHAITSNGWTLGPLVGRLVAEAILGRGGPPAAFAPGR</sequence>
<dbReference type="PANTHER" id="PTHR42949:SF3">
    <property type="entry name" value="ANAEROBIC GLYCEROL-3-PHOSPHATE DEHYDROGENASE SUBUNIT B"/>
    <property type="match status" value="1"/>
</dbReference>
<dbReference type="Gene3D" id="1.10.10.1100">
    <property type="entry name" value="BFD-like [2Fe-2S]-binding domain"/>
    <property type="match status" value="1"/>
</dbReference>
<dbReference type="OrthoDB" id="9801699at2"/>
<evidence type="ECO:0000259" key="3">
    <source>
        <dbReference type="Pfam" id="PF07992"/>
    </source>
</evidence>
<dbReference type="Pfam" id="PF01266">
    <property type="entry name" value="DAO"/>
    <property type="match status" value="1"/>
</dbReference>
<dbReference type="Gene3D" id="3.30.9.10">
    <property type="entry name" value="D-Amino Acid Oxidase, subunit A, domain 2"/>
    <property type="match status" value="1"/>
</dbReference>
<dbReference type="InterPro" id="IPR006076">
    <property type="entry name" value="FAD-dep_OxRdtase"/>
</dbReference>
<dbReference type="InterPro" id="IPR023753">
    <property type="entry name" value="FAD/NAD-binding_dom"/>
</dbReference>
<dbReference type="SUPFAM" id="SSF51905">
    <property type="entry name" value="FAD/NAD(P)-binding domain"/>
    <property type="match status" value="2"/>
</dbReference>
<reference evidence="4 5" key="1">
    <citation type="journal article" date="2019" name="Environ. Microbiol.">
        <title>Species interactions and distinct microbial communities in high Arctic permafrost affected cryosols are associated with the CH4 and CO2 gas fluxes.</title>
        <authorList>
            <person name="Altshuler I."/>
            <person name="Hamel J."/>
            <person name="Turney S."/>
            <person name="Magnuson E."/>
            <person name="Levesque R."/>
            <person name="Greer C."/>
            <person name="Whyte L.G."/>
        </authorList>
    </citation>
    <scope>NUCLEOTIDE SEQUENCE [LARGE SCALE GENOMIC DNA]</scope>
    <source>
        <strain evidence="4 5">S9.3B</strain>
    </source>
</reference>
<accession>A0A502GBS3</accession>
<dbReference type="RefSeq" id="WP_140881815.1">
    <property type="nucleotide sequence ID" value="NZ_RCZP01000003.1"/>
</dbReference>
<organism evidence="4 5">
    <name type="scientific">Muricoccus nepalensis</name>
    <dbReference type="NCBI Taxonomy" id="1854500"/>
    <lineage>
        <taxon>Bacteria</taxon>
        <taxon>Pseudomonadati</taxon>
        <taxon>Pseudomonadota</taxon>
        <taxon>Alphaproteobacteria</taxon>
        <taxon>Acetobacterales</taxon>
        <taxon>Roseomonadaceae</taxon>
        <taxon>Muricoccus</taxon>
    </lineage>
</organism>
<dbReference type="InterPro" id="IPR041854">
    <property type="entry name" value="BFD-like_2Fe2S-bd_dom_sf"/>
</dbReference>
<dbReference type="AlphaFoldDB" id="A0A502GBS3"/>
<dbReference type="Proteomes" id="UP000317078">
    <property type="component" value="Unassembled WGS sequence"/>
</dbReference>